<comment type="similarity">
    <text evidence="1">Belongs to the peptidase C14B family.</text>
</comment>
<dbReference type="PANTHER" id="PTHR48104">
    <property type="entry name" value="METACASPASE-4"/>
    <property type="match status" value="1"/>
</dbReference>
<name>A0A9W8LS79_9FUNG</name>
<dbReference type="Proteomes" id="UP001140094">
    <property type="component" value="Unassembled WGS sequence"/>
</dbReference>
<dbReference type="GO" id="GO:0004197">
    <property type="term" value="F:cysteine-type endopeptidase activity"/>
    <property type="evidence" value="ECO:0007669"/>
    <property type="project" value="TreeGrafter"/>
</dbReference>
<organism evidence="2 3">
    <name type="scientific">Coemansia guatemalensis</name>
    <dbReference type="NCBI Taxonomy" id="2761395"/>
    <lineage>
        <taxon>Eukaryota</taxon>
        <taxon>Fungi</taxon>
        <taxon>Fungi incertae sedis</taxon>
        <taxon>Zoopagomycota</taxon>
        <taxon>Kickxellomycotina</taxon>
        <taxon>Kickxellomycetes</taxon>
        <taxon>Kickxellales</taxon>
        <taxon>Kickxellaceae</taxon>
        <taxon>Coemansia</taxon>
    </lineage>
</organism>
<evidence type="ECO:0000256" key="1">
    <source>
        <dbReference type="ARBA" id="ARBA00009005"/>
    </source>
</evidence>
<proteinExistence type="inferred from homology"/>
<comment type="caution">
    <text evidence="2">The sequence shown here is derived from an EMBL/GenBank/DDBJ whole genome shotgun (WGS) entry which is preliminary data.</text>
</comment>
<sequence length="194" mass="21480">MHAVRPGDAVFFYFCGFGRLPTQLQDCPEDAVQAIKRLRGDYILPCDFETAGAIDSDFLHAHLVRPLPPSARLTALFNCVVEHTALGLPFKYSHPADAPAPKALVRQPHPPANVIVFGWDREYANPRHRMYLTHTPSNLLGNYWAAAMDNAVRSKGTPTLGDVFGYLQSCTQELVMLPFVACAREVSMNDALVI</sequence>
<accession>A0A9W8LS79</accession>
<dbReference type="PANTHER" id="PTHR48104:SF30">
    <property type="entry name" value="METACASPASE-1"/>
    <property type="match status" value="1"/>
</dbReference>
<dbReference type="AlphaFoldDB" id="A0A9W8LS79"/>
<keyword evidence="3" id="KW-1185">Reference proteome</keyword>
<dbReference type="GO" id="GO:0006508">
    <property type="term" value="P:proteolysis"/>
    <property type="evidence" value="ECO:0007669"/>
    <property type="project" value="TreeGrafter"/>
</dbReference>
<dbReference type="EMBL" id="JANBUO010001542">
    <property type="protein sequence ID" value="KAJ2797804.1"/>
    <property type="molecule type" value="Genomic_DNA"/>
</dbReference>
<dbReference type="GO" id="GO:0005737">
    <property type="term" value="C:cytoplasm"/>
    <property type="evidence" value="ECO:0007669"/>
    <property type="project" value="TreeGrafter"/>
</dbReference>
<evidence type="ECO:0000313" key="3">
    <source>
        <dbReference type="Proteomes" id="UP001140094"/>
    </source>
</evidence>
<protein>
    <submittedName>
        <fullName evidence="2">Uncharacterized protein</fullName>
    </submittedName>
</protein>
<dbReference type="InterPro" id="IPR050452">
    <property type="entry name" value="Metacaspase"/>
</dbReference>
<dbReference type="OrthoDB" id="3223806at2759"/>
<gene>
    <name evidence="2" type="ORF">H4R20_005055</name>
</gene>
<reference evidence="2" key="1">
    <citation type="submission" date="2022-07" db="EMBL/GenBank/DDBJ databases">
        <title>Phylogenomic reconstructions and comparative analyses of Kickxellomycotina fungi.</title>
        <authorList>
            <person name="Reynolds N.K."/>
            <person name="Stajich J.E."/>
            <person name="Barry K."/>
            <person name="Grigoriev I.V."/>
            <person name="Crous P."/>
            <person name="Smith M.E."/>
        </authorList>
    </citation>
    <scope>NUCLEOTIDE SEQUENCE</scope>
    <source>
        <strain evidence="2">NRRL 1565</strain>
    </source>
</reference>
<dbReference type="Gene3D" id="3.40.50.12660">
    <property type="match status" value="1"/>
</dbReference>
<evidence type="ECO:0000313" key="2">
    <source>
        <dbReference type="EMBL" id="KAJ2797804.1"/>
    </source>
</evidence>